<feature type="domain" description="Carbohydrate kinase PfkB" evidence="3">
    <location>
        <begin position="12"/>
        <end position="310"/>
    </location>
</feature>
<dbReference type="InterPro" id="IPR011913">
    <property type="entry name" value="RfaE_dom_I"/>
</dbReference>
<keyword evidence="1" id="KW-0808">Transferase</keyword>
<sequence>MTGIFEKFNTLNILVIGDVMMDSYVWGRIDRVSPEAPVPVVQVTKKENRLGGAANVALNIQSLGAKPIICAVIGDDQEGTDLLSLMDGAKLSREGIITVKNRQTTVKTRIIAHNQHIVRVDAETDTDIPDDSSREVQERIAEIIASQNIDAIIFEDYDKGLISEELITFTVSLANQKGILTIVDPKKRNFHFYKNVSMFKPNLKELKEGLKTEIDPVSVTQIEAAVDQIKEQLNAKSVMLTLSEHGVFISTAKDQKMMQAHPRNVTDVSGAGDTVVATAALCMASGLDEYQSAAIANLAGGLVCEHVGVVPIDKEVLLKEVLLLK</sequence>
<dbReference type="STRING" id="572036.SAMN05661099_1305"/>
<dbReference type="GO" id="GO:0005829">
    <property type="term" value="C:cytosol"/>
    <property type="evidence" value="ECO:0007669"/>
    <property type="project" value="TreeGrafter"/>
</dbReference>
<evidence type="ECO:0000256" key="1">
    <source>
        <dbReference type="ARBA" id="ARBA00022679"/>
    </source>
</evidence>
<protein>
    <submittedName>
        <fullName evidence="4">RfaE bifunctional protein, domain I</fullName>
    </submittedName>
</protein>
<dbReference type="Gene3D" id="3.40.1190.20">
    <property type="match status" value="1"/>
</dbReference>
<evidence type="ECO:0000313" key="5">
    <source>
        <dbReference type="Proteomes" id="UP000189981"/>
    </source>
</evidence>
<reference evidence="5" key="1">
    <citation type="submission" date="2017-02" db="EMBL/GenBank/DDBJ databases">
        <authorList>
            <person name="Varghese N."/>
            <person name="Submissions S."/>
        </authorList>
    </citation>
    <scope>NUCLEOTIDE SEQUENCE [LARGE SCALE GENOMIC DNA]</scope>
    <source>
        <strain evidence="5">DSM 22385</strain>
    </source>
</reference>
<name>A0A1T5B618_9SPHI</name>
<dbReference type="OrthoDB" id="9802794at2"/>
<dbReference type="InterPro" id="IPR002173">
    <property type="entry name" value="Carboh/pur_kinase_PfkB_CS"/>
</dbReference>
<evidence type="ECO:0000313" key="4">
    <source>
        <dbReference type="EMBL" id="SKB42410.1"/>
    </source>
</evidence>
<organism evidence="4 5">
    <name type="scientific">Daejeonella lutea</name>
    <dbReference type="NCBI Taxonomy" id="572036"/>
    <lineage>
        <taxon>Bacteria</taxon>
        <taxon>Pseudomonadati</taxon>
        <taxon>Bacteroidota</taxon>
        <taxon>Sphingobacteriia</taxon>
        <taxon>Sphingobacteriales</taxon>
        <taxon>Sphingobacteriaceae</taxon>
        <taxon>Daejeonella</taxon>
    </lineage>
</organism>
<keyword evidence="2" id="KW-0418">Kinase</keyword>
<dbReference type="EMBL" id="FUYR01000001">
    <property type="protein sequence ID" value="SKB42410.1"/>
    <property type="molecule type" value="Genomic_DNA"/>
</dbReference>
<evidence type="ECO:0000259" key="3">
    <source>
        <dbReference type="Pfam" id="PF00294"/>
    </source>
</evidence>
<dbReference type="Pfam" id="PF00294">
    <property type="entry name" value="PfkB"/>
    <property type="match status" value="1"/>
</dbReference>
<dbReference type="GO" id="GO:0016773">
    <property type="term" value="F:phosphotransferase activity, alcohol group as acceptor"/>
    <property type="evidence" value="ECO:0007669"/>
    <property type="project" value="InterPro"/>
</dbReference>
<dbReference type="PANTHER" id="PTHR46969">
    <property type="entry name" value="BIFUNCTIONAL PROTEIN HLDE"/>
    <property type="match status" value="1"/>
</dbReference>
<dbReference type="RefSeq" id="WP_079701796.1">
    <property type="nucleotide sequence ID" value="NZ_FUYR01000001.1"/>
</dbReference>
<dbReference type="SUPFAM" id="SSF53613">
    <property type="entry name" value="Ribokinase-like"/>
    <property type="match status" value="1"/>
</dbReference>
<dbReference type="AlphaFoldDB" id="A0A1T5B618"/>
<accession>A0A1T5B618</accession>
<dbReference type="InterPro" id="IPR011611">
    <property type="entry name" value="PfkB_dom"/>
</dbReference>
<keyword evidence="5" id="KW-1185">Reference proteome</keyword>
<dbReference type="CDD" id="cd01172">
    <property type="entry name" value="RfaE_like"/>
    <property type="match status" value="1"/>
</dbReference>
<dbReference type="PROSITE" id="PS00583">
    <property type="entry name" value="PFKB_KINASES_1"/>
    <property type="match status" value="1"/>
</dbReference>
<gene>
    <name evidence="4" type="ORF">SAMN05661099_1305</name>
</gene>
<dbReference type="PANTHER" id="PTHR46969:SF1">
    <property type="entry name" value="BIFUNCTIONAL PROTEIN HLDE"/>
    <property type="match status" value="1"/>
</dbReference>
<dbReference type="GO" id="GO:0033785">
    <property type="term" value="F:heptose 7-phosphate kinase activity"/>
    <property type="evidence" value="ECO:0007669"/>
    <property type="project" value="TreeGrafter"/>
</dbReference>
<dbReference type="GO" id="GO:0033786">
    <property type="term" value="F:heptose-1-phosphate adenylyltransferase activity"/>
    <property type="evidence" value="ECO:0007669"/>
    <property type="project" value="TreeGrafter"/>
</dbReference>
<dbReference type="InterPro" id="IPR029056">
    <property type="entry name" value="Ribokinase-like"/>
</dbReference>
<evidence type="ECO:0000256" key="2">
    <source>
        <dbReference type="ARBA" id="ARBA00022777"/>
    </source>
</evidence>
<dbReference type="Proteomes" id="UP000189981">
    <property type="component" value="Unassembled WGS sequence"/>
</dbReference>
<proteinExistence type="predicted"/>